<evidence type="ECO:0000256" key="1">
    <source>
        <dbReference type="SAM" id="MobiDB-lite"/>
    </source>
</evidence>
<organism evidence="2 3">
    <name type="scientific">Polarella glacialis</name>
    <name type="common">Dinoflagellate</name>
    <dbReference type="NCBI Taxonomy" id="89957"/>
    <lineage>
        <taxon>Eukaryota</taxon>
        <taxon>Sar</taxon>
        <taxon>Alveolata</taxon>
        <taxon>Dinophyceae</taxon>
        <taxon>Suessiales</taxon>
        <taxon>Suessiaceae</taxon>
        <taxon>Polarella</taxon>
    </lineage>
</organism>
<evidence type="ECO:0000313" key="2">
    <source>
        <dbReference type="EMBL" id="CAE8739244.1"/>
    </source>
</evidence>
<evidence type="ECO:0000313" key="3">
    <source>
        <dbReference type="Proteomes" id="UP000626109"/>
    </source>
</evidence>
<name>A0A813LTB4_POLGL</name>
<sequence>MDRGLDRRALSGASVVHRYLRCCSYFLLLSTRPARGVVIAGMQQQQQQLQLLPTAQLASGTMPATAKHSHPAKLETKHFQQQQQRQTQRQQQQQQQQQQQHHMIRSASLVAASSKVLPLAGGWEKLFDLHSSSP</sequence>
<dbReference type="AlphaFoldDB" id="A0A813LTB4"/>
<feature type="region of interest" description="Disordered" evidence="1">
    <location>
        <begin position="59"/>
        <end position="105"/>
    </location>
</feature>
<accession>A0A813LTB4</accession>
<reference evidence="2" key="1">
    <citation type="submission" date="2021-02" db="EMBL/GenBank/DDBJ databases">
        <authorList>
            <person name="Dougan E. K."/>
            <person name="Rhodes N."/>
            <person name="Thang M."/>
            <person name="Chan C."/>
        </authorList>
    </citation>
    <scope>NUCLEOTIDE SEQUENCE</scope>
</reference>
<comment type="caution">
    <text evidence="2">The sequence shown here is derived from an EMBL/GenBank/DDBJ whole genome shotgun (WGS) entry which is preliminary data.</text>
</comment>
<dbReference type="EMBL" id="CAJNNW010037083">
    <property type="protein sequence ID" value="CAE8739244.1"/>
    <property type="molecule type" value="Genomic_DNA"/>
</dbReference>
<protein>
    <submittedName>
        <fullName evidence="2">Uncharacterized protein</fullName>
    </submittedName>
</protein>
<feature type="compositionally biased region" description="Low complexity" evidence="1">
    <location>
        <begin position="80"/>
        <end position="105"/>
    </location>
</feature>
<dbReference type="Proteomes" id="UP000626109">
    <property type="component" value="Unassembled WGS sequence"/>
</dbReference>
<proteinExistence type="predicted"/>
<gene>
    <name evidence="2" type="ORF">PGLA2088_LOCUS49524</name>
</gene>